<comment type="caution">
    <text evidence="13">The sequence shown here is derived from an EMBL/GenBank/DDBJ whole genome shotgun (WGS) entry which is preliminary data.</text>
</comment>
<dbReference type="GO" id="GO:0004930">
    <property type="term" value="F:G protein-coupled receptor activity"/>
    <property type="evidence" value="ECO:0007669"/>
    <property type="project" value="UniProtKB-KW"/>
</dbReference>
<keyword evidence="8" id="KW-0675">Receptor</keyword>
<dbReference type="CDD" id="cd00637">
    <property type="entry name" value="7tm_classA_rhodopsin-like"/>
    <property type="match status" value="1"/>
</dbReference>
<dbReference type="SUPFAM" id="SSF81321">
    <property type="entry name" value="Family A G protein-coupled receptor-like"/>
    <property type="match status" value="1"/>
</dbReference>
<evidence type="ECO:0000259" key="12">
    <source>
        <dbReference type="PROSITE" id="PS50262"/>
    </source>
</evidence>
<feature type="transmembrane region" description="Helical" evidence="11">
    <location>
        <begin position="283"/>
        <end position="303"/>
    </location>
</feature>
<keyword evidence="14" id="KW-1185">Reference proteome</keyword>
<accession>A0AAE1EQH3</accession>
<evidence type="ECO:0000256" key="2">
    <source>
        <dbReference type="ARBA" id="ARBA00010663"/>
    </source>
</evidence>
<dbReference type="InterPro" id="IPR000276">
    <property type="entry name" value="GPCR_Rhodpsn"/>
</dbReference>
<keyword evidence="5 11" id="KW-1133">Transmembrane helix</keyword>
<evidence type="ECO:0000256" key="9">
    <source>
        <dbReference type="ARBA" id="ARBA00023224"/>
    </source>
</evidence>
<evidence type="ECO:0000256" key="1">
    <source>
        <dbReference type="ARBA" id="ARBA00004651"/>
    </source>
</evidence>
<feature type="region of interest" description="Disordered" evidence="10">
    <location>
        <begin position="215"/>
        <end position="240"/>
    </location>
</feature>
<evidence type="ECO:0000256" key="8">
    <source>
        <dbReference type="ARBA" id="ARBA00023170"/>
    </source>
</evidence>
<dbReference type="Proteomes" id="UP001286313">
    <property type="component" value="Unassembled WGS sequence"/>
</dbReference>
<dbReference type="PRINTS" id="PR00237">
    <property type="entry name" value="GPCRRHODOPSN"/>
</dbReference>
<reference evidence="13" key="1">
    <citation type="submission" date="2023-10" db="EMBL/GenBank/DDBJ databases">
        <title>Genome assemblies of two species of porcelain crab, Petrolisthes cinctipes and Petrolisthes manimaculis (Anomura: Porcellanidae).</title>
        <authorList>
            <person name="Angst P."/>
        </authorList>
    </citation>
    <scope>NUCLEOTIDE SEQUENCE</scope>
    <source>
        <strain evidence="13">PB745_01</strain>
        <tissue evidence="13">Gill</tissue>
    </source>
</reference>
<dbReference type="GO" id="GO:0043005">
    <property type="term" value="C:neuron projection"/>
    <property type="evidence" value="ECO:0007669"/>
    <property type="project" value="TreeGrafter"/>
</dbReference>
<feature type="transmembrane region" description="Helical" evidence="11">
    <location>
        <begin position="101"/>
        <end position="130"/>
    </location>
</feature>
<evidence type="ECO:0000313" key="13">
    <source>
        <dbReference type="EMBL" id="KAK3859579.1"/>
    </source>
</evidence>
<proteinExistence type="inferred from homology"/>
<evidence type="ECO:0000256" key="10">
    <source>
        <dbReference type="SAM" id="MobiDB-lite"/>
    </source>
</evidence>
<dbReference type="GO" id="GO:0005886">
    <property type="term" value="C:plasma membrane"/>
    <property type="evidence" value="ECO:0007669"/>
    <property type="project" value="UniProtKB-SubCell"/>
</dbReference>
<dbReference type="PANTHER" id="PTHR24229">
    <property type="entry name" value="NEUROPEPTIDES RECEPTOR"/>
    <property type="match status" value="1"/>
</dbReference>
<evidence type="ECO:0000256" key="6">
    <source>
        <dbReference type="ARBA" id="ARBA00023040"/>
    </source>
</evidence>
<dbReference type="InterPro" id="IPR017452">
    <property type="entry name" value="GPCR_Rhodpsn_7TM"/>
</dbReference>
<dbReference type="PANTHER" id="PTHR24229:SF40">
    <property type="entry name" value="ALLATOSTATIN C RECEPTOR 1-RELATED"/>
    <property type="match status" value="1"/>
</dbReference>
<feature type="transmembrane region" description="Helical" evidence="11">
    <location>
        <begin position="29"/>
        <end position="55"/>
    </location>
</feature>
<keyword evidence="9" id="KW-0807">Transducer</keyword>
<gene>
    <name evidence="13" type="ORF">Pcinc_034316</name>
</gene>
<evidence type="ECO:0000256" key="4">
    <source>
        <dbReference type="ARBA" id="ARBA00022692"/>
    </source>
</evidence>
<dbReference type="Gene3D" id="1.20.1070.10">
    <property type="entry name" value="Rhodopsin 7-helix transmembrane proteins"/>
    <property type="match status" value="1"/>
</dbReference>
<feature type="transmembrane region" description="Helical" evidence="11">
    <location>
        <begin position="249"/>
        <end position="271"/>
    </location>
</feature>
<keyword evidence="4 11" id="KW-0812">Transmembrane</keyword>
<feature type="compositionally biased region" description="Low complexity" evidence="10">
    <location>
        <begin position="217"/>
        <end position="230"/>
    </location>
</feature>
<evidence type="ECO:0000256" key="3">
    <source>
        <dbReference type="ARBA" id="ARBA00022475"/>
    </source>
</evidence>
<dbReference type="PROSITE" id="PS50262">
    <property type="entry name" value="G_PROTEIN_RECEP_F1_2"/>
    <property type="match status" value="1"/>
</dbReference>
<keyword evidence="7 11" id="KW-0472">Membrane</keyword>
<dbReference type="GO" id="GO:0042923">
    <property type="term" value="F:neuropeptide binding"/>
    <property type="evidence" value="ECO:0007669"/>
    <property type="project" value="TreeGrafter"/>
</dbReference>
<dbReference type="GO" id="GO:0007218">
    <property type="term" value="P:neuropeptide signaling pathway"/>
    <property type="evidence" value="ECO:0007669"/>
    <property type="project" value="TreeGrafter"/>
</dbReference>
<evidence type="ECO:0000256" key="11">
    <source>
        <dbReference type="SAM" id="Phobius"/>
    </source>
</evidence>
<sequence length="329" mass="37781">MGDYDYPLEYNNFTDYEHQSEQGHLETSVIVNIVVQTVLKVIGLTGNITVVCVIFRHSRLRNNITNVYILQRTLTEGIEAITFPLLIMAMTRYYLYWNNKAVLMLVIFLALLRSFLSEWVLVLMTVDCYLASRPQHHSLQYRWKILKLASVVLWLAVTLLAVLRTLTLVYLPYGGDLMMLNHLAFWLFALVIPLIICWVYISFLYPPKSSRATVEGSTITTNNTNNTTSTLIGENEEGNAPLPPLPRTLILAVVTTATVLRFPTSGLEMLFNFMHNYIENVMVALHCIFEVCFAVNPFLYMWLQGDLRQVLMKSLPRRNFANILLESRS</sequence>
<dbReference type="AlphaFoldDB" id="A0AAE1EQH3"/>
<keyword evidence="6" id="KW-0297">G-protein coupled receptor</keyword>
<evidence type="ECO:0000256" key="5">
    <source>
        <dbReference type="ARBA" id="ARBA00022989"/>
    </source>
</evidence>
<evidence type="ECO:0000313" key="14">
    <source>
        <dbReference type="Proteomes" id="UP001286313"/>
    </source>
</evidence>
<protein>
    <recommendedName>
        <fullName evidence="12">G-protein coupled receptors family 1 profile domain-containing protein</fullName>
    </recommendedName>
</protein>
<comment type="similarity">
    <text evidence="2">Belongs to the G-protein coupled receptor 1 family.</text>
</comment>
<feature type="transmembrane region" description="Helical" evidence="11">
    <location>
        <begin position="151"/>
        <end position="171"/>
    </location>
</feature>
<feature type="transmembrane region" description="Helical" evidence="11">
    <location>
        <begin position="183"/>
        <end position="205"/>
    </location>
</feature>
<organism evidence="13 14">
    <name type="scientific">Petrolisthes cinctipes</name>
    <name type="common">Flat porcelain crab</name>
    <dbReference type="NCBI Taxonomy" id="88211"/>
    <lineage>
        <taxon>Eukaryota</taxon>
        <taxon>Metazoa</taxon>
        <taxon>Ecdysozoa</taxon>
        <taxon>Arthropoda</taxon>
        <taxon>Crustacea</taxon>
        <taxon>Multicrustacea</taxon>
        <taxon>Malacostraca</taxon>
        <taxon>Eumalacostraca</taxon>
        <taxon>Eucarida</taxon>
        <taxon>Decapoda</taxon>
        <taxon>Pleocyemata</taxon>
        <taxon>Anomura</taxon>
        <taxon>Galatheoidea</taxon>
        <taxon>Porcellanidae</taxon>
        <taxon>Petrolisthes</taxon>
    </lineage>
</organism>
<evidence type="ECO:0000256" key="7">
    <source>
        <dbReference type="ARBA" id="ARBA00023136"/>
    </source>
</evidence>
<dbReference type="EMBL" id="JAWQEG010004980">
    <property type="protein sequence ID" value="KAK3859579.1"/>
    <property type="molecule type" value="Genomic_DNA"/>
</dbReference>
<feature type="transmembrane region" description="Helical" evidence="11">
    <location>
        <begin position="76"/>
        <end position="95"/>
    </location>
</feature>
<comment type="subcellular location">
    <subcellularLocation>
        <location evidence="1">Cell membrane</location>
        <topology evidence="1">Multi-pass membrane protein</topology>
    </subcellularLocation>
</comment>
<name>A0AAE1EQH3_PETCI</name>
<keyword evidence="3" id="KW-1003">Cell membrane</keyword>
<feature type="domain" description="G-protein coupled receptors family 1 profile" evidence="12">
    <location>
        <begin position="46"/>
        <end position="300"/>
    </location>
</feature>